<comment type="caution">
    <text evidence="1">The sequence shown here is derived from an EMBL/GenBank/DDBJ whole genome shotgun (WGS) entry which is preliminary data.</text>
</comment>
<protein>
    <recommendedName>
        <fullName evidence="3">Nucleotide-diphospho-sugar transferase domain-containing protein</fullName>
    </recommendedName>
</protein>
<evidence type="ECO:0008006" key="3">
    <source>
        <dbReference type="Google" id="ProtNLM"/>
    </source>
</evidence>
<dbReference type="EMBL" id="WTYN01000001">
    <property type="protein sequence ID" value="MXO62590.1"/>
    <property type="molecule type" value="Genomic_DNA"/>
</dbReference>
<dbReference type="OrthoDB" id="7605130at2"/>
<evidence type="ECO:0000313" key="2">
    <source>
        <dbReference type="Proteomes" id="UP000445582"/>
    </source>
</evidence>
<dbReference type="Proteomes" id="UP000445582">
    <property type="component" value="Unassembled WGS sequence"/>
</dbReference>
<evidence type="ECO:0000313" key="1">
    <source>
        <dbReference type="EMBL" id="MXO62590.1"/>
    </source>
</evidence>
<accession>A0A844YDJ2</accession>
<dbReference type="RefSeq" id="WP_160672895.1">
    <property type="nucleotide sequence ID" value="NZ_WTYN01000001.1"/>
</dbReference>
<proteinExistence type="predicted"/>
<organism evidence="1 2">
    <name type="scientific">Qipengyuania oceanensis</name>
    <dbReference type="NCBI Taxonomy" id="1463597"/>
    <lineage>
        <taxon>Bacteria</taxon>
        <taxon>Pseudomonadati</taxon>
        <taxon>Pseudomonadota</taxon>
        <taxon>Alphaproteobacteria</taxon>
        <taxon>Sphingomonadales</taxon>
        <taxon>Erythrobacteraceae</taxon>
        <taxon>Qipengyuania</taxon>
    </lineage>
</organism>
<keyword evidence="2" id="KW-1185">Reference proteome</keyword>
<dbReference type="AlphaFoldDB" id="A0A844YDJ2"/>
<gene>
    <name evidence="1" type="ORF">GRI48_06150</name>
</gene>
<name>A0A844YDJ2_9SPHN</name>
<sequence length="332" mass="37150">MTTQIATWFVADLAAEASYFPQVGARSDAPETQAIYWRCAAVFFASSLVANPGARHVFYTNSVLPRIDGVDLACLFAQWGVETVHLPISYRLDPAHTDQWGNQFYVFDVLRDFVERQVDDRLILLDSDCLWLRAVDPLAEAIDRHGALTLPLGPDEHPAGEPINGVTREQLARFARRFGEVAGRYLEYCGGEILALNRAAGASVLRQFDSLWAQVRANAPDAPREEAHLLSVIYALEGFAMGTADPFVRRLWTTFRHNNLHDADRDLAIWHLPAEKRTGFAELFGRIAANPGAEPSQLGLDFETYASAMGWPRRRPAKFVRDAARKLAEKVR</sequence>
<reference evidence="1 2" key="1">
    <citation type="submission" date="2019-12" db="EMBL/GenBank/DDBJ databases">
        <title>Genomic-based taxomic classification of the family Erythrobacteraceae.</title>
        <authorList>
            <person name="Xu L."/>
        </authorList>
    </citation>
    <scope>NUCLEOTIDE SEQUENCE [LARGE SCALE GENOMIC DNA]</scope>
    <source>
        <strain evidence="1 2">MCCC 1A09965</strain>
    </source>
</reference>